<name>A0A7J8HR55_ROUAE</name>
<comment type="caution">
    <text evidence="1">The sequence shown here is derived from an EMBL/GenBank/DDBJ whole genome shotgun (WGS) entry which is preliminary data.</text>
</comment>
<dbReference type="EMBL" id="JACASE010000004">
    <property type="protein sequence ID" value="KAF6474846.1"/>
    <property type="molecule type" value="Genomic_DNA"/>
</dbReference>
<evidence type="ECO:0000313" key="2">
    <source>
        <dbReference type="Proteomes" id="UP000593571"/>
    </source>
</evidence>
<proteinExistence type="predicted"/>
<sequence>MSLAVGGRETQLSVLQAAIIRHRSLGGFKNRYLFLTVLEAGKSNIKVLPYLVPGESLLGLQTATLLSVYSCEGEKELSSLFSYVNTNPIMGSPPSWHHLSLILSKAPPVNTITLGFRASIYEFSWKTNIQFMLRTLKKNSET</sequence>
<dbReference type="AlphaFoldDB" id="A0A7J8HR55"/>
<accession>A0A7J8HR55</accession>
<gene>
    <name evidence="1" type="ORF">HJG63_010979</name>
</gene>
<organism evidence="1 2">
    <name type="scientific">Rousettus aegyptiacus</name>
    <name type="common">Egyptian fruit bat</name>
    <name type="synonym">Pteropus aegyptiacus</name>
    <dbReference type="NCBI Taxonomy" id="9407"/>
    <lineage>
        <taxon>Eukaryota</taxon>
        <taxon>Metazoa</taxon>
        <taxon>Chordata</taxon>
        <taxon>Craniata</taxon>
        <taxon>Vertebrata</taxon>
        <taxon>Euteleostomi</taxon>
        <taxon>Mammalia</taxon>
        <taxon>Eutheria</taxon>
        <taxon>Laurasiatheria</taxon>
        <taxon>Chiroptera</taxon>
        <taxon>Yinpterochiroptera</taxon>
        <taxon>Pteropodoidea</taxon>
        <taxon>Pteropodidae</taxon>
        <taxon>Rousettinae</taxon>
        <taxon>Rousettus</taxon>
    </lineage>
</organism>
<keyword evidence="2" id="KW-1185">Reference proteome</keyword>
<evidence type="ECO:0000313" key="1">
    <source>
        <dbReference type="EMBL" id="KAF6474846.1"/>
    </source>
</evidence>
<reference evidence="1 2" key="1">
    <citation type="journal article" date="2020" name="Nature">
        <title>Six reference-quality genomes reveal evolution of bat adaptations.</title>
        <authorList>
            <person name="Jebb D."/>
            <person name="Huang Z."/>
            <person name="Pippel M."/>
            <person name="Hughes G.M."/>
            <person name="Lavrichenko K."/>
            <person name="Devanna P."/>
            <person name="Winkler S."/>
            <person name="Jermiin L.S."/>
            <person name="Skirmuntt E.C."/>
            <person name="Katzourakis A."/>
            <person name="Burkitt-Gray L."/>
            <person name="Ray D.A."/>
            <person name="Sullivan K.A.M."/>
            <person name="Roscito J.G."/>
            <person name="Kirilenko B.M."/>
            <person name="Davalos L.M."/>
            <person name="Corthals A.P."/>
            <person name="Power M.L."/>
            <person name="Jones G."/>
            <person name="Ransome R.D."/>
            <person name="Dechmann D.K.N."/>
            <person name="Locatelli A.G."/>
            <person name="Puechmaille S.J."/>
            <person name="Fedrigo O."/>
            <person name="Jarvis E.D."/>
            <person name="Hiller M."/>
            <person name="Vernes S.C."/>
            <person name="Myers E.W."/>
            <person name="Teeling E.C."/>
        </authorList>
    </citation>
    <scope>NUCLEOTIDE SEQUENCE [LARGE SCALE GENOMIC DNA]</scope>
    <source>
        <strain evidence="1">MRouAeg1</strain>
        <tissue evidence="1">Muscle</tissue>
    </source>
</reference>
<dbReference type="Proteomes" id="UP000593571">
    <property type="component" value="Unassembled WGS sequence"/>
</dbReference>
<protein>
    <submittedName>
        <fullName evidence="1">Uncharacterized protein</fullName>
    </submittedName>
</protein>